<dbReference type="InterPro" id="IPR013499">
    <property type="entry name" value="TopoI_euk"/>
</dbReference>
<sequence length="619" mass="72265">SSSNSSSKNSEKKVKAGYLTRDVMDASLFEVKKEIKALQPDKGAMQWWDRLDDLWNDEIKWNTMDHNGVVFAAPYEPHNVKMQYDGMDVDLTPNQEEVATMFGVMSASDWGKKPRFRNNFLKEFRKILCDRREARTHEYITDLSKCNFDKILEWYEQRKEQEKEMKKDSEYKNKMKEMKQEMDSKYGWAVVDGVLEKVGNYKVEPPGLFRGRGEHPKMGLIKKRLQPEDVILNIGKGMAIPPCPIFGHKWGGVVHDQSVTYIAKWVENINGQHKFVYLHSSSRFKGVADVKKYEKARQLKKHVTRIRQDYESKLSSPQREVKQLATAIWIIDHLSIRVGNEKDTDEEADTVGVCSLRCEHIQFDPEKECQITFDFLGKDSMRYCQTIQIPSIIYHNLKEFTKNKKADVDIFEKIDSSIVNNYLKEQMDGLTAKVFRTHNASVCLEKELFKNEHATVGAITRDSPLADKLFFYTQCNKQVAILCNHQRTVPKSHEQQLEKIDAQIKELKEHIDELKRELDIAQGKKKPSKDEKDKRIRQPDQLFKAIDAKKKQLRKKELDKEMKSENKEIALGTSKINYMDPRITVAWCKRMEVPIEKVFNKSLLDKFPWSMSVPLNFEF</sequence>
<dbReference type="SMART" id="SM00435">
    <property type="entry name" value="TOPEUc"/>
    <property type="match status" value="1"/>
</dbReference>
<dbReference type="Proteomes" id="UP000023152">
    <property type="component" value="Unassembled WGS sequence"/>
</dbReference>
<name>X6P6N4_RETFI</name>
<dbReference type="SUPFAM" id="SSF56349">
    <property type="entry name" value="DNA breaking-rejoining enzymes"/>
    <property type="match status" value="1"/>
</dbReference>
<dbReference type="GO" id="GO:0006260">
    <property type="term" value="P:DNA replication"/>
    <property type="evidence" value="ECO:0007669"/>
    <property type="project" value="TreeGrafter"/>
</dbReference>
<dbReference type="InterPro" id="IPR013500">
    <property type="entry name" value="TopoI_cat_euk"/>
</dbReference>
<dbReference type="Gene3D" id="2.170.11.10">
    <property type="entry name" value="DNA Topoisomerase I, domain 2"/>
    <property type="match status" value="1"/>
</dbReference>
<evidence type="ECO:0000313" key="12">
    <source>
        <dbReference type="EMBL" id="ETO34200.1"/>
    </source>
</evidence>
<keyword evidence="5 9" id="KW-0799">Topoisomerase</keyword>
<dbReference type="InterPro" id="IPR001631">
    <property type="entry name" value="TopoI"/>
</dbReference>
<dbReference type="AlphaFoldDB" id="X6P6N4"/>
<dbReference type="PROSITE" id="PS00176">
    <property type="entry name" value="TOPO_IB_1"/>
    <property type="match status" value="1"/>
</dbReference>
<dbReference type="GO" id="GO:0007059">
    <property type="term" value="P:chromosome segregation"/>
    <property type="evidence" value="ECO:0007669"/>
    <property type="project" value="TreeGrafter"/>
</dbReference>
<comment type="catalytic activity">
    <reaction evidence="1 9">
        <text>ATP-independent breakage of single-stranded DNA, followed by passage and rejoining.</text>
        <dbReference type="EC" id="5.6.2.1"/>
    </reaction>
</comment>
<evidence type="ECO:0000256" key="1">
    <source>
        <dbReference type="ARBA" id="ARBA00000213"/>
    </source>
</evidence>
<feature type="active site" description="O-(3'-phospho-DNA)-tyrosine intermediate" evidence="9">
    <location>
        <position position="578"/>
    </location>
</feature>
<evidence type="ECO:0000256" key="2">
    <source>
        <dbReference type="ARBA" id="ARBA00006645"/>
    </source>
</evidence>
<dbReference type="Gene3D" id="3.90.15.10">
    <property type="entry name" value="Topoisomerase I, Chain A, domain 3"/>
    <property type="match status" value="1"/>
</dbReference>
<dbReference type="GO" id="GO:0005730">
    <property type="term" value="C:nucleolus"/>
    <property type="evidence" value="ECO:0007669"/>
    <property type="project" value="TreeGrafter"/>
</dbReference>
<evidence type="ECO:0000256" key="5">
    <source>
        <dbReference type="ARBA" id="ARBA00023029"/>
    </source>
</evidence>
<dbReference type="PANTHER" id="PTHR10290:SF3">
    <property type="entry name" value="DNA TOPOISOMERASE 1"/>
    <property type="match status" value="1"/>
</dbReference>
<dbReference type="InterPro" id="IPR018521">
    <property type="entry name" value="TopoIB_AS"/>
</dbReference>
<dbReference type="GO" id="GO:0005694">
    <property type="term" value="C:chromosome"/>
    <property type="evidence" value="ECO:0007669"/>
    <property type="project" value="InterPro"/>
</dbReference>
<dbReference type="InterPro" id="IPR025834">
    <property type="entry name" value="TopoI_C_dom"/>
</dbReference>
<keyword evidence="6 9" id="KW-0238">DNA-binding</keyword>
<dbReference type="OrthoDB" id="47179at2759"/>
<evidence type="ECO:0000256" key="7">
    <source>
        <dbReference type="ARBA" id="ARBA00023235"/>
    </source>
</evidence>
<feature type="non-terminal residue" evidence="12">
    <location>
        <position position="1"/>
    </location>
</feature>
<evidence type="ECO:0000313" key="13">
    <source>
        <dbReference type="Proteomes" id="UP000023152"/>
    </source>
</evidence>
<protein>
    <recommendedName>
        <fullName evidence="4">DNA topoisomerase 1</fullName>
        <ecNumber evidence="3">5.6.2.1</ecNumber>
    </recommendedName>
    <alternativeName>
        <fullName evidence="8">DNA topoisomerase I</fullName>
    </alternativeName>
</protein>
<organism evidence="12 13">
    <name type="scientific">Reticulomyxa filosa</name>
    <dbReference type="NCBI Taxonomy" id="46433"/>
    <lineage>
        <taxon>Eukaryota</taxon>
        <taxon>Sar</taxon>
        <taxon>Rhizaria</taxon>
        <taxon>Retaria</taxon>
        <taxon>Foraminifera</taxon>
        <taxon>Monothalamids</taxon>
        <taxon>Reticulomyxidae</taxon>
        <taxon>Reticulomyxa</taxon>
    </lineage>
</organism>
<dbReference type="Pfam" id="PF14370">
    <property type="entry name" value="Topo_C_assoc"/>
    <property type="match status" value="1"/>
</dbReference>
<keyword evidence="7 9" id="KW-0413">Isomerase</keyword>
<dbReference type="InterPro" id="IPR011010">
    <property type="entry name" value="DNA_brk_join_enz"/>
</dbReference>
<dbReference type="GO" id="GO:0003917">
    <property type="term" value="F:DNA topoisomerase type I (single strand cut, ATP-independent) activity"/>
    <property type="evidence" value="ECO:0007669"/>
    <property type="project" value="UniProtKB-UniRule"/>
</dbReference>
<dbReference type="InterPro" id="IPR013030">
    <property type="entry name" value="DNA_topo_DNA_db_N_dom2"/>
</dbReference>
<feature type="domain" description="DNA topoisomerase I eukaryotic-type" evidence="11">
    <location>
        <begin position="208"/>
        <end position="592"/>
    </location>
</feature>
<dbReference type="PROSITE" id="PS52038">
    <property type="entry name" value="TOPO_IB_2"/>
    <property type="match status" value="1"/>
</dbReference>
<dbReference type="Gene3D" id="1.10.10.41">
    <property type="entry name" value="Yeast DNA topoisomerase - domain 1"/>
    <property type="match status" value="1"/>
</dbReference>
<keyword evidence="13" id="KW-1185">Reference proteome</keyword>
<comment type="similarity">
    <text evidence="2 9">Belongs to the type IB topoisomerase family.</text>
</comment>
<dbReference type="EC" id="5.6.2.1" evidence="3"/>
<dbReference type="Gene3D" id="1.10.132.10">
    <property type="match status" value="1"/>
</dbReference>
<accession>X6P6N4</accession>
<feature type="compositionally biased region" description="Basic and acidic residues" evidence="10">
    <location>
        <begin position="528"/>
        <end position="537"/>
    </location>
</feature>
<dbReference type="SUPFAM" id="SSF56741">
    <property type="entry name" value="Eukaryotic DNA topoisomerase I, N-terminal DNA-binding fragment"/>
    <property type="match status" value="1"/>
</dbReference>
<gene>
    <name evidence="12" type="ORF">RFI_02894</name>
</gene>
<dbReference type="EMBL" id="ASPP01002776">
    <property type="protein sequence ID" value="ETO34200.1"/>
    <property type="molecule type" value="Genomic_DNA"/>
</dbReference>
<dbReference type="Pfam" id="PF01028">
    <property type="entry name" value="Topoisom_I"/>
    <property type="match status" value="1"/>
</dbReference>
<dbReference type="OMA" id="GECPVTT"/>
<dbReference type="InterPro" id="IPR014727">
    <property type="entry name" value="TopoI_cat_a/b-sub_euk"/>
</dbReference>
<dbReference type="CDD" id="cd00660">
    <property type="entry name" value="Topoisomer_IB_N"/>
    <property type="match status" value="1"/>
</dbReference>
<dbReference type="PANTHER" id="PTHR10290">
    <property type="entry name" value="DNA TOPOISOMERASE I"/>
    <property type="match status" value="1"/>
</dbReference>
<dbReference type="Pfam" id="PF02919">
    <property type="entry name" value="Topoisom_I_N"/>
    <property type="match status" value="1"/>
</dbReference>
<evidence type="ECO:0000256" key="4">
    <source>
        <dbReference type="ARBA" id="ARBA00019632"/>
    </source>
</evidence>
<dbReference type="FunFam" id="1.10.132.10:FF:000002">
    <property type="entry name" value="DNA topoisomerase I"/>
    <property type="match status" value="1"/>
</dbReference>
<dbReference type="InterPro" id="IPR036202">
    <property type="entry name" value="TopoI_DNA-bd_euk_N_sf"/>
</dbReference>
<dbReference type="PRINTS" id="PR00416">
    <property type="entry name" value="EUTPISMRASEI"/>
</dbReference>
<evidence type="ECO:0000256" key="10">
    <source>
        <dbReference type="SAM" id="MobiDB-lite"/>
    </source>
</evidence>
<dbReference type="InterPro" id="IPR051062">
    <property type="entry name" value="Topoisomerase_IB"/>
</dbReference>
<comment type="caution">
    <text evidence="12">The sequence shown here is derived from an EMBL/GenBank/DDBJ whole genome shotgun (WGS) entry which is preliminary data.</text>
</comment>
<proteinExistence type="inferred from homology"/>
<dbReference type="GO" id="GO:0006265">
    <property type="term" value="P:DNA topological change"/>
    <property type="evidence" value="ECO:0007669"/>
    <property type="project" value="UniProtKB-UniRule"/>
</dbReference>
<dbReference type="InterPro" id="IPR008336">
    <property type="entry name" value="TopoI_DNA-bd_euk"/>
</dbReference>
<evidence type="ECO:0000256" key="9">
    <source>
        <dbReference type="PROSITE-ProRule" id="PRU01382"/>
    </source>
</evidence>
<reference evidence="12 13" key="1">
    <citation type="journal article" date="2013" name="Curr. Biol.">
        <title>The Genome of the Foraminiferan Reticulomyxa filosa.</title>
        <authorList>
            <person name="Glockner G."/>
            <person name="Hulsmann N."/>
            <person name="Schleicher M."/>
            <person name="Noegel A.A."/>
            <person name="Eichinger L."/>
            <person name="Gallinger C."/>
            <person name="Pawlowski J."/>
            <person name="Sierra R."/>
            <person name="Euteneuer U."/>
            <person name="Pillet L."/>
            <person name="Moustafa A."/>
            <person name="Platzer M."/>
            <person name="Groth M."/>
            <person name="Szafranski K."/>
            <person name="Schliwa M."/>
        </authorList>
    </citation>
    <scope>NUCLEOTIDE SEQUENCE [LARGE SCALE GENOMIC DNA]</scope>
</reference>
<evidence type="ECO:0000259" key="11">
    <source>
        <dbReference type="SMART" id="SM00435"/>
    </source>
</evidence>
<feature type="region of interest" description="Disordered" evidence="10">
    <location>
        <begin position="518"/>
        <end position="537"/>
    </location>
</feature>
<dbReference type="InterPro" id="IPR014711">
    <property type="entry name" value="TopoI_cat_a-hlx-sub_euk"/>
</dbReference>
<evidence type="ECO:0000256" key="8">
    <source>
        <dbReference type="ARBA" id="ARBA00033297"/>
    </source>
</evidence>
<evidence type="ECO:0000256" key="3">
    <source>
        <dbReference type="ARBA" id="ARBA00012891"/>
    </source>
</evidence>
<evidence type="ECO:0000256" key="6">
    <source>
        <dbReference type="ARBA" id="ARBA00023125"/>
    </source>
</evidence>
<dbReference type="InterPro" id="IPR013034">
    <property type="entry name" value="DNA_topo_DNA_db_N_dom1"/>
</dbReference>
<dbReference type="GO" id="GO:0003677">
    <property type="term" value="F:DNA binding"/>
    <property type="evidence" value="ECO:0007669"/>
    <property type="project" value="UniProtKB-UniRule"/>
</dbReference>